<dbReference type="Gene3D" id="3.30.40.10">
    <property type="entry name" value="Zinc/RING finger domain, C3HC4 (zinc finger)"/>
    <property type="match status" value="2"/>
</dbReference>
<keyword evidence="3" id="KW-0862">Zinc</keyword>
<organism evidence="8 9">
    <name type="scientific">Lophium mytilinum</name>
    <dbReference type="NCBI Taxonomy" id="390894"/>
    <lineage>
        <taxon>Eukaryota</taxon>
        <taxon>Fungi</taxon>
        <taxon>Dikarya</taxon>
        <taxon>Ascomycota</taxon>
        <taxon>Pezizomycotina</taxon>
        <taxon>Dothideomycetes</taxon>
        <taxon>Pleosporomycetidae</taxon>
        <taxon>Mytilinidiales</taxon>
        <taxon>Mytilinidiaceae</taxon>
        <taxon>Lophium</taxon>
    </lineage>
</organism>
<feature type="region of interest" description="Disordered" evidence="5">
    <location>
        <begin position="268"/>
        <end position="403"/>
    </location>
</feature>
<evidence type="ECO:0000256" key="3">
    <source>
        <dbReference type="ARBA" id="ARBA00022833"/>
    </source>
</evidence>
<dbReference type="SMART" id="SM00249">
    <property type="entry name" value="PHD"/>
    <property type="match status" value="1"/>
</dbReference>
<dbReference type="InterPro" id="IPR013083">
    <property type="entry name" value="Znf_RING/FYVE/PHD"/>
</dbReference>
<feature type="region of interest" description="Disordered" evidence="5">
    <location>
        <begin position="237"/>
        <end position="256"/>
    </location>
</feature>
<dbReference type="SUPFAM" id="SSF57850">
    <property type="entry name" value="RING/U-box"/>
    <property type="match status" value="1"/>
</dbReference>
<dbReference type="PANTHER" id="PTHR12618:SF20">
    <property type="entry name" value="PHD AND RING FINGER DOMAIN-CONTAINING PROTEIN 1"/>
    <property type="match status" value="1"/>
</dbReference>
<feature type="compositionally biased region" description="Polar residues" evidence="5">
    <location>
        <begin position="468"/>
        <end position="488"/>
    </location>
</feature>
<feature type="domain" description="RING-type" evidence="7">
    <location>
        <begin position="5"/>
        <end position="90"/>
    </location>
</feature>
<feature type="compositionally biased region" description="Basic and acidic residues" evidence="5">
    <location>
        <begin position="30"/>
        <end position="39"/>
    </location>
</feature>
<dbReference type="OrthoDB" id="8062037at2759"/>
<feature type="region of interest" description="Disordered" evidence="5">
    <location>
        <begin position="420"/>
        <end position="534"/>
    </location>
</feature>
<keyword evidence="9" id="KW-1185">Reference proteome</keyword>
<name>A0A6A6R2X7_9PEZI</name>
<dbReference type="InterPro" id="IPR019787">
    <property type="entry name" value="Znf_PHD-finger"/>
</dbReference>
<sequence>MAESCIVCLGDLAGSGDDVLPTSDLSPSKHSLEDGEEHTAPSLHDIVSPNRDDDPDDDEVIAHLLPCGHNLHNECLKPWVERANSCPICRQSFNTVELSARVGGPMISSYAVQDKQQVADIDPTMFIDDEDILEYDGLDPCIICDSLEHPETLMQCNGCESLSHVFCAGLDAMPARGPWYCQECMESPEILAQAYRRPQPQNPRDRIRGIRRGQRLNAYERVWQSVWSRINLDLDYPFDDENPQRPQRTEAQQREALEWERRLAVASRNGAGNRFRQIGTALLPHRTDPPPPRDPESEEDMQAWHAFEKARAELNGQSRGSSSSGRGRNRRKRKSITSSPSEEDAEPRQPERKLKRPRTRVAHEIGSDPLKDVVAEASTTARVFDPPHSSPPNGLKDGTDSAAGVQGFLQSLLKEVEVTPKPEDEIAAPQPRRVIIERACSPPGSSPGLSPVYPTPRGGMTPPPLNLTRPTSPLQTSPNLSPGYSPTSRFPPFSPADDEYRTGRRKHHQSPGALSSPPRSKDSSPTRSLSYSTKAEVQRMVSIVLKPFYLKQEITKDQYTDINRDVSRSLYDKVGDANALADQDTREKWQRIAGEEVESAVRALRTDGHDSGTGTNSS</sequence>
<evidence type="ECO:0000313" key="9">
    <source>
        <dbReference type="Proteomes" id="UP000799750"/>
    </source>
</evidence>
<feature type="compositionally biased region" description="Basic and acidic residues" evidence="5">
    <location>
        <begin position="285"/>
        <end position="295"/>
    </location>
</feature>
<dbReference type="InterPro" id="IPR001841">
    <property type="entry name" value="Znf_RING"/>
</dbReference>
<dbReference type="PROSITE" id="PS50089">
    <property type="entry name" value="ZF_RING_2"/>
    <property type="match status" value="1"/>
</dbReference>
<dbReference type="Proteomes" id="UP000799750">
    <property type="component" value="Unassembled WGS sequence"/>
</dbReference>
<keyword evidence="1" id="KW-0479">Metal-binding</keyword>
<evidence type="ECO:0000313" key="8">
    <source>
        <dbReference type="EMBL" id="KAF2497747.1"/>
    </source>
</evidence>
<dbReference type="EMBL" id="MU004186">
    <property type="protein sequence ID" value="KAF2497747.1"/>
    <property type="molecule type" value="Genomic_DNA"/>
</dbReference>
<evidence type="ECO:0008006" key="10">
    <source>
        <dbReference type="Google" id="ProtNLM"/>
    </source>
</evidence>
<proteinExistence type="predicted"/>
<feature type="compositionally biased region" description="Basic and acidic residues" evidence="5">
    <location>
        <begin position="247"/>
        <end position="256"/>
    </location>
</feature>
<dbReference type="PROSITE" id="PS50016">
    <property type="entry name" value="ZF_PHD_2"/>
    <property type="match status" value="1"/>
</dbReference>
<dbReference type="Pfam" id="PF00628">
    <property type="entry name" value="PHD"/>
    <property type="match status" value="1"/>
</dbReference>
<accession>A0A6A6R2X7</accession>
<dbReference type="Pfam" id="PF13639">
    <property type="entry name" value="zf-RING_2"/>
    <property type="match status" value="1"/>
</dbReference>
<dbReference type="PANTHER" id="PTHR12618">
    <property type="entry name" value="PHD AND RING FINGER DOMAIN-CONTAINING PROTEIN 1"/>
    <property type="match status" value="1"/>
</dbReference>
<feature type="compositionally biased region" description="Polar residues" evidence="5">
    <location>
        <begin position="525"/>
        <end position="534"/>
    </location>
</feature>
<dbReference type="SMART" id="SM00184">
    <property type="entry name" value="RING"/>
    <property type="match status" value="2"/>
</dbReference>
<evidence type="ECO:0000259" key="7">
    <source>
        <dbReference type="PROSITE" id="PS50089"/>
    </source>
</evidence>
<feature type="domain" description="PHD-type" evidence="6">
    <location>
        <begin position="138"/>
        <end position="187"/>
    </location>
</feature>
<reference evidence="8" key="1">
    <citation type="journal article" date="2020" name="Stud. Mycol.">
        <title>101 Dothideomycetes genomes: a test case for predicting lifestyles and emergence of pathogens.</title>
        <authorList>
            <person name="Haridas S."/>
            <person name="Albert R."/>
            <person name="Binder M."/>
            <person name="Bloem J."/>
            <person name="Labutti K."/>
            <person name="Salamov A."/>
            <person name="Andreopoulos B."/>
            <person name="Baker S."/>
            <person name="Barry K."/>
            <person name="Bills G."/>
            <person name="Bluhm B."/>
            <person name="Cannon C."/>
            <person name="Castanera R."/>
            <person name="Culley D."/>
            <person name="Daum C."/>
            <person name="Ezra D."/>
            <person name="Gonzalez J."/>
            <person name="Henrissat B."/>
            <person name="Kuo A."/>
            <person name="Liang C."/>
            <person name="Lipzen A."/>
            <person name="Lutzoni F."/>
            <person name="Magnuson J."/>
            <person name="Mondo S."/>
            <person name="Nolan M."/>
            <person name="Ohm R."/>
            <person name="Pangilinan J."/>
            <person name="Park H.-J."/>
            <person name="Ramirez L."/>
            <person name="Alfaro M."/>
            <person name="Sun H."/>
            <person name="Tritt A."/>
            <person name="Yoshinaga Y."/>
            <person name="Zwiers L.-H."/>
            <person name="Turgeon B."/>
            <person name="Goodwin S."/>
            <person name="Spatafora J."/>
            <person name="Crous P."/>
            <person name="Grigoriev I."/>
        </authorList>
    </citation>
    <scope>NUCLEOTIDE SEQUENCE</scope>
    <source>
        <strain evidence="8">CBS 269.34</strain>
    </source>
</reference>
<evidence type="ECO:0000256" key="5">
    <source>
        <dbReference type="SAM" id="MobiDB-lite"/>
    </source>
</evidence>
<evidence type="ECO:0000259" key="6">
    <source>
        <dbReference type="PROSITE" id="PS50016"/>
    </source>
</evidence>
<dbReference type="InterPro" id="IPR011011">
    <property type="entry name" value="Znf_FYVE_PHD"/>
</dbReference>
<feature type="compositionally biased region" description="Basic and acidic residues" evidence="5">
    <location>
        <begin position="361"/>
        <end position="374"/>
    </location>
</feature>
<dbReference type="InterPro" id="IPR001965">
    <property type="entry name" value="Znf_PHD"/>
</dbReference>
<evidence type="ECO:0000256" key="1">
    <source>
        <dbReference type="ARBA" id="ARBA00022723"/>
    </source>
</evidence>
<evidence type="ECO:0000256" key="4">
    <source>
        <dbReference type="PROSITE-ProRule" id="PRU00175"/>
    </source>
</evidence>
<dbReference type="AlphaFoldDB" id="A0A6A6R2X7"/>
<feature type="compositionally biased region" description="Low complexity" evidence="5">
    <location>
        <begin position="315"/>
        <end position="326"/>
    </location>
</feature>
<feature type="compositionally biased region" description="Low complexity" evidence="5">
    <location>
        <begin position="441"/>
        <end position="451"/>
    </location>
</feature>
<gene>
    <name evidence="8" type="ORF">BU16DRAFT_571467</name>
</gene>
<dbReference type="InterPro" id="IPR047157">
    <property type="entry name" value="PHRF1/Atg35"/>
</dbReference>
<feature type="region of interest" description="Disordered" evidence="5">
    <location>
        <begin position="13"/>
        <end position="55"/>
    </location>
</feature>
<keyword evidence="2 4" id="KW-0863">Zinc-finger</keyword>
<dbReference type="SUPFAM" id="SSF57903">
    <property type="entry name" value="FYVE/PHD zinc finger"/>
    <property type="match status" value="1"/>
</dbReference>
<protein>
    <recommendedName>
        <fullName evidence="10">PHD and RING finger domain-containing protein</fullName>
    </recommendedName>
</protein>
<evidence type="ECO:0000256" key="2">
    <source>
        <dbReference type="ARBA" id="ARBA00022771"/>
    </source>
</evidence>
<dbReference type="GO" id="GO:0008270">
    <property type="term" value="F:zinc ion binding"/>
    <property type="evidence" value="ECO:0007669"/>
    <property type="project" value="UniProtKB-KW"/>
</dbReference>